<name>A0ABP7DHA0_9MICC</name>
<sequence>MASTGPEPGVIDLNCDVGESFGAWTLGDDDAILPLVTSANIACGFHGGDPSVMRATVATAAERGVAVGAHVAYRDLAGFGRRFLDCTPAELADDVLYQLGALDAFARAAGTRVSYVKPHGALYNAIVTHEPHAGAVVEAVAAFGDLPVLGLPGAAVLRLAEERGLRPVTEAFADRAYTPDGRLVPRREPGAVLHDPAAIAARMVRLATTGRVEAVDGTEIELSAESICVHGDTAGAVEIARRVRSGLESAGVELRRFAWCAS</sequence>
<accession>A0ABP7DHA0</accession>
<dbReference type="Proteomes" id="UP001501536">
    <property type="component" value="Unassembled WGS sequence"/>
</dbReference>
<comment type="subunit">
    <text evidence="1">Forms a complex composed of PxpA, PxpB and PxpC.</text>
</comment>
<dbReference type="NCBIfam" id="NF003814">
    <property type="entry name" value="PRK05406.1-3"/>
    <property type="match status" value="1"/>
</dbReference>
<keyword evidence="1" id="KW-0547">Nucleotide-binding</keyword>
<evidence type="ECO:0000313" key="2">
    <source>
        <dbReference type="EMBL" id="GAA3705203.1"/>
    </source>
</evidence>
<dbReference type="RefSeq" id="WP_344883306.1">
    <property type="nucleotide sequence ID" value="NZ_BAABCJ010000002.1"/>
</dbReference>
<evidence type="ECO:0000313" key="3">
    <source>
        <dbReference type="Proteomes" id="UP001501536"/>
    </source>
</evidence>
<keyword evidence="3" id="KW-1185">Reference proteome</keyword>
<dbReference type="HAMAP" id="MF_00691">
    <property type="entry name" value="PxpA"/>
    <property type="match status" value="1"/>
</dbReference>
<dbReference type="InterPro" id="IPR005501">
    <property type="entry name" value="LamB/YcsF/PxpA-like"/>
</dbReference>
<dbReference type="PANTHER" id="PTHR30292:SF0">
    <property type="entry name" value="5-OXOPROLINASE SUBUNIT A"/>
    <property type="match status" value="1"/>
</dbReference>
<reference evidence="3" key="1">
    <citation type="journal article" date="2019" name="Int. J. Syst. Evol. Microbiol.">
        <title>The Global Catalogue of Microorganisms (GCM) 10K type strain sequencing project: providing services to taxonomists for standard genome sequencing and annotation.</title>
        <authorList>
            <consortium name="The Broad Institute Genomics Platform"/>
            <consortium name="The Broad Institute Genome Sequencing Center for Infectious Disease"/>
            <person name="Wu L."/>
            <person name="Ma J."/>
        </authorList>
    </citation>
    <scope>NUCLEOTIDE SEQUENCE [LARGE SCALE GENOMIC DNA]</scope>
    <source>
        <strain evidence="3">JCM 16961</strain>
    </source>
</reference>
<protein>
    <recommendedName>
        <fullName evidence="1">5-oxoprolinase subunit A</fullName>
        <shortName evidence="1">5-OPase subunit A</shortName>
        <ecNumber evidence="1">3.5.2.9</ecNumber>
    </recommendedName>
    <alternativeName>
        <fullName evidence="1">5-oxoprolinase (ATP-hydrolyzing) subunit A</fullName>
    </alternativeName>
</protein>
<keyword evidence="1" id="KW-0378">Hydrolase</keyword>
<dbReference type="EC" id="3.5.2.9" evidence="1"/>
<dbReference type="Pfam" id="PF03746">
    <property type="entry name" value="LamB_YcsF"/>
    <property type="match status" value="1"/>
</dbReference>
<keyword evidence="1" id="KW-0067">ATP-binding</keyword>
<dbReference type="PANTHER" id="PTHR30292">
    <property type="entry name" value="UNCHARACTERIZED PROTEIN YBGL-RELATED"/>
    <property type="match status" value="1"/>
</dbReference>
<gene>
    <name evidence="1" type="primary">pxpA</name>
    <name evidence="2" type="ORF">GCM10022377_18660</name>
</gene>
<comment type="caution">
    <text evidence="2">The sequence shown here is derived from an EMBL/GenBank/DDBJ whole genome shotgun (WGS) entry which is preliminary data.</text>
</comment>
<dbReference type="Gene3D" id="3.20.20.370">
    <property type="entry name" value="Glycoside hydrolase/deacetylase"/>
    <property type="match status" value="1"/>
</dbReference>
<dbReference type="NCBIfam" id="NF003816">
    <property type="entry name" value="PRK05406.1-5"/>
    <property type="match status" value="1"/>
</dbReference>
<dbReference type="SUPFAM" id="SSF88713">
    <property type="entry name" value="Glycoside hydrolase/deacetylase"/>
    <property type="match status" value="1"/>
</dbReference>
<dbReference type="CDD" id="cd10787">
    <property type="entry name" value="LamB_YcsF_like"/>
    <property type="match status" value="1"/>
</dbReference>
<comment type="catalytic activity">
    <reaction evidence="1">
        <text>5-oxo-L-proline + ATP + 2 H2O = L-glutamate + ADP + phosphate + H(+)</text>
        <dbReference type="Rhea" id="RHEA:10348"/>
        <dbReference type="ChEBI" id="CHEBI:15377"/>
        <dbReference type="ChEBI" id="CHEBI:15378"/>
        <dbReference type="ChEBI" id="CHEBI:29985"/>
        <dbReference type="ChEBI" id="CHEBI:30616"/>
        <dbReference type="ChEBI" id="CHEBI:43474"/>
        <dbReference type="ChEBI" id="CHEBI:58402"/>
        <dbReference type="ChEBI" id="CHEBI:456216"/>
        <dbReference type="EC" id="3.5.2.9"/>
    </reaction>
</comment>
<comment type="similarity">
    <text evidence="1">Belongs to the LamB/PxpA family.</text>
</comment>
<evidence type="ECO:0000256" key="1">
    <source>
        <dbReference type="HAMAP-Rule" id="MF_00691"/>
    </source>
</evidence>
<comment type="function">
    <text evidence="1">Catalyzes the cleavage of 5-oxoproline to form L-glutamate coupled to the hydrolysis of ATP to ADP and inorganic phosphate.</text>
</comment>
<organism evidence="2 3">
    <name type="scientific">Zhihengliuella alba</name>
    <dbReference type="NCBI Taxonomy" id="547018"/>
    <lineage>
        <taxon>Bacteria</taxon>
        <taxon>Bacillati</taxon>
        <taxon>Actinomycetota</taxon>
        <taxon>Actinomycetes</taxon>
        <taxon>Micrococcales</taxon>
        <taxon>Micrococcaceae</taxon>
        <taxon>Zhihengliuella</taxon>
    </lineage>
</organism>
<dbReference type="InterPro" id="IPR011330">
    <property type="entry name" value="Glyco_hydro/deAcase_b/a-brl"/>
</dbReference>
<dbReference type="EMBL" id="BAABCJ010000002">
    <property type="protein sequence ID" value="GAA3705203.1"/>
    <property type="molecule type" value="Genomic_DNA"/>
</dbReference>
<proteinExistence type="inferred from homology"/>